<comment type="caution">
    <text evidence="1">The sequence shown here is derived from an EMBL/GenBank/DDBJ whole genome shotgun (WGS) entry which is preliminary data.</text>
</comment>
<dbReference type="PANTHER" id="PTHR32011">
    <property type="entry name" value="OS08G0472400 PROTEIN"/>
    <property type="match status" value="1"/>
</dbReference>
<gene>
    <name evidence="1" type="ORF">DH2020_016029</name>
</gene>
<reference evidence="1 2" key="1">
    <citation type="journal article" date="2021" name="Comput. Struct. Biotechnol. J.">
        <title>De novo genome assembly of the potent medicinal plant Rehmannia glutinosa using nanopore technology.</title>
        <authorList>
            <person name="Ma L."/>
            <person name="Dong C."/>
            <person name="Song C."/>
            <person name="Wang X."/>
            <person name="Zheng X."/>
            <person name="Niu Y."/>
            <person name="Chen S."/>
            <person name="Feng W."/>
        </authorList>
    </citation>
    <scope>NUCLEOTIDE SEQUENCE [LARGE SCALE GENOMIC DNA]</scope>
    <source>
        <strain evidence="1">DH-2019</strain>
    </source>
</reference>
<dbReference type="EMBL" id="JABTTQ020000008">
    <property type="protein sequence ID" value="KAK6151097.1"/>
    <property type="molecule type" value="Genomic_DNA"/>
</dbReference>
<dbReference type="Proteomes" id="UP001318860">
    <property type="component" value="Unassembled WGS sequence"/>
</dbReference>
<accession>A0ABR0WUB6</accession>
<proteinExistence type="predicted"/>
<sequence length="336" mass="37713">MATAAVEPLTTHQSFTPIMTLPNPKPLRVCFSYAAYAKNLIDYLCSSNIPVEAGLSEAELSAVESFFNFTFPPDLRSILQAGLPIGPGFPNWRSSSEQQLEILINLPILGICKEVSRNELWMDFWGDRPDDADCATKLATEFLKKSPILVPIYRHFYIPSAPCSAGNPVFYVHGGKVKLWSFDISGFFQRVEFSVSGGEEVPRRPRLSDLLTAPAWTATEARRIEFWTDMAERGENAAARGWWSGELGGCLEEVCRRLRDGGWKEEEVREMMMMDGCDEFIHENNTSDRPIGIEHVDRHVRALSARLLRAGWCTEDVEEALGFPDDFHQNGGVESS</sequence>
<name>A0ABR0WUB6_REHGL</name>
<organism evidence="1 2">
    <name type="scientific">Rehmannia glutinosa</name>
    <name type="common">Chinese foxglove</name>
    <dbReference type="NCBI Taxonomy" id="99300"/>
    <lineage>
        <taxon>Eukaryota</taxon>
        <taxon>Viridiplantae</taxon>
        <taxon>Streptophyta</taxon>
        <taxon>Embryophyta</taxon>
        <taxon>Tracheophyta</taxon>
        <taxon>Spermatophyta</taxon>
        <taxon>Magnoliopsida</taxon>
        <taxon>eudicotyledons</taxon>
        <taxon>Gunneridae</taxon>
        <taxon>Pentapetalae</taxon>
        <taxon>asterids</taxon>
        <taxon>lamiids</taxon>
        <taxon>Lamiales</taxon>
        <taxon>Orobanchaceae</taxon>
        <taxon>Rehmannieae</taxon>
        <taxon>Rehmannia</taxon>
    </lineage>
</organism>
<dbReference type="PANTHER" id="PTHR32011:SF6">
    <property type="entry name" value="KNR4_SMI1-LIKE DOMAIN-CONTAINING PROTEIN"/>
    <property type="match status" value="1"/>
</dbReference>
<evidence type="ECO:0000313" key="2">
    <source>
        <dbReference type="Proteomes" id="UP001318860"/>
    </source>
</evidence>
<evidence type="ECO:0000313" key="1">
    <source>
        <dbReference type="EMBL" id="KAK6151097.1"/>
    </source>
</evidence>
<keyword evidence="2" id="KW-1185">Reference proteome</keyword>
<protein>
    <submittedName>
        <fullName evidence="1">Uncharacterized protein</fullName>
    </submittedName>
</protein>